<name>A0A8S5Q300_9CAUD</name>
<accession>A0A8S5Q300</accession>
<evidence type="ECO:0000256" key="1">
    <source>
        <dbReference type="SAM" id="Coils"/>
    </source>
</evidence>
<dbReference type="EMBL" id="BK015564">
    <property type="protein sequence ID" value="DAE13376.1"/>
    <property type="molecule type" value="Genomic_DNA"/>
</dbReference>
<keyword evidence="1" id="KW-0175">Coiled coil</keyword>
<organism evidence="2">
    <name type="scientific">Siphoviridae sp. ctLqe90</name>
    <dbReference type="NCBI Taxonomy" id="2825456"/>
    <lineage>
        <taxon>Viruses</taxon>
        <taxon>Duplodnaviria</taxon>
        <taxon>Heunggongvirae</taxon>
        <taxon>Uroviricota</taxon>
        <taxon>Caudoviricetes</taxon>
    </lineage>
</organism>
<protein>
    <submittedName>
        <fullName evidence="2">Uncharacterized protein</fullName>
    </submittedName>
</protein>
<sequence>MFKILCIVGGFFFITLVVFVCHLARIIYKDGDDGYENTIIDWIKQYHKNWRSWTHLKFNEWKKYYILAPDEWGLTWFAPKRTIRDKKGHWDTVYINFGFIGNIRYVLFKHNLENKYKKNKAAQNSQDNLRYILEAVQGDINKIQKKAEEEINKAKEETDKIRKSYLNKKIELKSTDKWEN</sequence>
<evidence type="ECO:0000313" key="2">
    <source>
        <dbReference type="EMBL" id="DAE13376.1"/>
    </source>
</evidence>
<proteinExistence type="predicted"/>
<reference evidence="2" key="1">
    <citation type="journal article" date="2021" name="Proc. Natl. Acad. Sci. U.S.A.">
        <title>A Catalog of Tens of Thousands of Viruses from Human Metagenomes Reveals Hidden Associations with Chronic Diseases.</title>
        <authorList>
            <person name="Tisza M.J."/>
            <person name="Buck C.B."/>
        </authorList>
    </citation>
    <scope>NUCLEOTIDE SEQUENCE</scope>
    <source>
        <strain evidence="2">CtLqe90</strain>
    </source>
</reference>
<feature type="coiled-coil region" evidence="1">
    <location>
        <begin position="133"/>
        <end position="164"/>
    </location>
</feature>